<evidence type="ECO:0000313" key="1">
    <source>
        <dbReference type="EMBL" id="KAA9105094.1"/>
    </source>
</evidence>
<keyword evidence="2" id="KW-1185">Reference proteome</keyword>
<evidence type="ECO:0000313" key="2">
    <source>
        <dbReference type="Proteomes" id="UP000325827"/>
    </source>
</evidence>
<comment type="caution">
    <text evidence="1">The sequence shown here is derived from an EMBL/GenBank/DDBJ whole genome shotgun (WGS) entry which is preliminary data.</text>
</comment>
<reference evidence="2" key="1">
    <citation type="submission" date="2019-09" db="EMBL/GenBank/DDBJ databases">
        <title>Mumia zhuanghuii sp. nov. isolated from the intestinal contents of plateau pika (Ochotona curzoniae) in the Qinghai-Tibet plateau of China.</title>
        <authorList>
            <person name="Tian Z."/>
        </authorList>
    </citation>
    <scope>NUCLEOTIDE SEQUENCE [LARGE SCALE GENOMIC DNA]</scope>
    <source>
        <strain evidence="2">JCM 30598</strain>
    </source>
</reference>
<sequence length="101" mass="11131">MHPSQRRSRPLPALATRESLEQLPTRMPPSPAVPSSALQWQRIGVDRYQVRIGTLTLGYIDVVGAVFVVLAGSRYSRAVETAQTLVFEDAVNILRTDAPES</sequence>
<dbReference type="EMBL" id="VYSA01000006">
    <property type="protein sequence ID" value="KAA9105094.1"/>
    <property type="molecule type" value="Genomic_DNA"/>
</dbReference>
<proteinExistence type="predicted"/>
<protein>
    <submittedName>
        <fullName evidence="1">Uncharacterized protein</fullName>
    </submittedName>
</protein>
<dbReference type="OrthoDB" id="5072576at2"/>
<name>A0A5J5IWL1_9MICO</name>
<dbReference type="AlphaFoldDB" id="A0A5J5IWL1"/>
<dbReference type="Proteomes" id="UP000325827">
    <property type="component" value="Unassembled WGS sequence"/>
</dbReference>
<accession>A0A5J5IWL1</accession>
<organism evidence="1 2">
    <name type="scientific">Microbacterium rhizomatis</name>
    <dbReference type="NCBI Taxonomy" id="1631477"/>
    <lineage>
        <taxon>Bacteria</taxon>
        <taxon>Bacillati</taxon>
        <taxon>Actinomycetota</taxon>
        <taxon>Actinomycetes</taxon>
        <taxon>Micrococcales</taxon>
        <taxon>Microbacteriaceae</taxon>
        <taxon>Microbacterium</taxon>
    </lineage>
</organism>
<gene>
    <name evidence="1" type="ORF">F6B43_18210</name>
</gene>